<dbReference type="PROSITE" id="PS51083">
    <property type="entry name" value="ZF_HIT"/>
    <property type="match status" value="1"/>
</dbReference>
<protein>
    <recommendedName>
        <fullName evidence="3">HIT-type domain-containing protein</fullName>
    </recommendedName>
</protein>
<dbReference type="AlphaFoldDB" id="A0A9K3KHB5"/>
<keyword evidence="1" id="KW-0863">Zinc-finger</keyword>
<evidence type="ECO:0000256" key="2">
    <source>
        <dbReference type="SAM" id="MobiDB-lite"/>
    </source>
</evidence>
<dbReference type="Proteomes" id="UP000693970">
    <property type="component" value="Unassembled WGS sequence"/>
</dbReference>
<gene>
    <name evidence="4" type="ORF">IV203_021741</name>
</gene>
<evidence type="ECO:0000313" key="5">
    <source>
        <dbReference type="Proteomes" id="UP000693970"/>
    </source>
</evidence>
<feature type="compositionally biased region" description="Basic and acidic residues" evidence="2">
    <location>
        <begin position="24"/>
        <end position="35"/>
    </location>
</feature>
<keyword evidence="5" id="KW-1185">Reference proteome</keyword>
<comment type="caution">
    <text evidence="4">The sequence shown here is derived from an EMBL/GenBank/DDBJ whole genome shotgun (WGS) entry which is preliminary data.</text>
</comment>
<feature type="region of interest" description="Disordered" evidence="2">
    <location>
        <begin position="342"/>
        <end position="384"/>
    </location>
</feature>
<feature type="region of interest" description="Disordered" evidence="2">
    <location>
        <begin position="138"/>
        <end position="180"/>
    </location>
</feature>
<sequence length="384" mass="43506">METVKTTAQTTTHDCGCPRKKKRSLEEATKEEQSPTRDSGNNDNNNVPSNRHVDGSSFQRRRQQSVRNNGRNRQQHAAASVSTVVPVCSVCFVSNNNATEDDQHNKEEDTKKERPKYKCPKCRALYCSVVCCRKHKQICPGIPPPPPQVDEKESSRTEQDSDGDNQNSSDDVDDDDDESLEDGWKITDEMKQALHNSSWLRNELKNNSGLRTIMKDIVKRSKQKTQRMTQLRNNNNNRVGNIHTHRRRHQYKNNDDSAHEILLDKRRNHSDFDEFCDKLLVLAGVLERQDPDNTTSGTGTGNFSSNAHEMEEWLQQQKWNHHPNLQPPPVLVMKPLVKKRTAIPKFEPVDVSSSSTTDDDDDDSDTDAASTTDSNNNSTGNGDS</sequence>
<dbReference type="CDD" id="cd23024">
    <property type="entry name" value="zf-HIT_ZNHIT2-3"/>
    <property type="match status" value="1"/>
</dbReference>
<dbReference type="GO" id="GO:0008270">
    <property type="term" value="F:zinc ion binding"/>
    <property type="evidence" value="ECO:0007669"/>
    <property type="project" value="UniProtKB-UniRule"/>
</dbReference>
<dbReference type="EMBL" id="JAGRRH010000023">
    <property type="protein sequence ID" value="KAG7343733.1"/>
    <property type="molecule type" value="Genomic_DNA"/>
</dbReference>
<evidence type="ECO:0000313" key="4">
    <source>
        <dbReference type="EMBL" id="KAG7343733.1"/>
    </source>
</evidence>
<feature type="compositionally biased region" description="Low complexity" evidence="2">
    <location>
        <begin position="367"/>
        <end position="384"/>
    </location>
</feature>
<proteinExistence type="predicted"/>
<reference evidence="4" key="1">
    <citation type="journal article" date="2021" name="Sci. Rep.">
        <title>Diploid genomic architecture of Nitzschia inconspicua, an elite biomass production diatom.</title>
        <authorList>
            <person name="Oliver A."/>
            <person name="Podell S."/>
            <person name="Pinowska A."/>
            <person name="Traller J.C."/>
            <person name="Smith S.R."/>
            <person name="McClure R."/>
            <person name="Beliaev A."/>
            <person name="Bohutskyi P."/>
            <person name="Hill E.A."/>
            <person name="Rabines A."/>
            <person name="Zheng H."/>
            <person name="Allen L.Z."/>
            <person name="Kuo A."/>
            <person name="Grigoriev I.V."/>
            <person name="Allen A.E."/>
            <person name="Hazlebeck D."/>
            <person name="Allen E.E."/>
        </authorList>
    </citation>
    <scope>NUCLEOTIDE SEQUENCE</scope>
    <source>
        <strain evidence="4">Hildebrandi</strain>
    </source>
</reference>
<feature type="compositionally biased region" description="Polar residues" evidence="2">
    <location>
        <begin position="1"/>
        <end position="13"/>
    </location>
</feature>
<name>A0A9K3KHB5_9STRA</name>
<reference evidence="4" key="2">
    <citation type="submission" date="2021-04" db="EMBL/GenBank/DDBJ databases">
        <authorList>
            <person name="Podell S."/>
        </authorList>
    </citation>
    <scope>NUCLEOTIDE SEQUENCE</scope>
    <source>
        <strain evidence="4">Hildebrandi</strain>
    </source>
</reference>
<dbReference type="InterPro" id="IPR007529">
    <property type="entry name" value="Znf_HIT"/>
</dbReference>
<evidence type="ECO:0000259" key="3">
    <source>
        <dbReference type="PROSITE" id="PS51083"/>
    </source>
</evidence>
<keyword evidence="1" id="KW-0862">Zinc</keyword>
<feature type="compositionally biased region" description="Acidic residues" evidence="2">
    <location>
        <begin position="170"/>
        <end position="180"/>
    </location>
</feature>
<keyword evidence="1" id="KW-0479">Metal-binding</keyword>
<feature type="compositionally biased region" description="Acidic residues" evidence="2">
    <location>
        <begin position="357"/>
        <end position="366"/>
    </location>
</feature>
<organism evidence="4 5">
    <name type="scientific">Nitzschia inconspicua</name>
    <dbReference type="NCBI Taxonomy" id="303405"/>
    <lineage>
        <taxon>Eukaryota</taxon>
        <taxon>Sar</taxon>
        <taxon>Stramenopiles</taxon>
        <taxon>Ochrophyta</taxon>
        <taxon>Bacillariophyta</taxon>
        <taxon>Bacillariophyceae</taxon>
        <taxon>Bacillariophycidae</taxon>
        <taxon>Bacillariales</taxon>
        <taxon>Bacillariaceae</taxon>
        <taxon>Nitzschia</taxon>
    </lineage>
</organism>
<dbReference type="OrthoDB" id="18412at2759"/>
<feature type="compositionally biased region" description="Low complexity" evidence="2">
    <location>
        <begin position="65"/>
        <end position="79"/>
    </location>
</feature>
<feature type="domain" description="HIT-type" evidence="3">
    <location>
        <begin position="88"/>
        <end position="139"/>
    </location>
</feature>
<feature type="compositionally biased region" description="Basic and acidic residues" evidence="2">
    <location>
        <begin position="149"/>
        <end position="159"/>
    </location>
</feature>
<evidence type="ECO:0000256" key="1">
    <source>
        <dbReference type="PROSITE-ProRule" id="PRU00453"/>
    </source>
</evidence>
<accession>A0A9K3KHB5</accession>
<feature type="region of interest" description="Disordered" evidence="2">
    <location>
        <begin position="1"/>
        <end position="79"/>
    </location>
</feature>